<dbReference type="Pfam" id="PF10067">
    <property type="entry name" value="DUF2306"/>
    <property type="match status" value="1"/>
</dbReference>
<feature type="transmembrane region" description="Helical" evidence="1">
    <location>
        <begin position="12"/>
        <end position="31"/>
    </location>
</feature>
<dbReference type="OrthoDB" id="9815686at2"/>
<dbReference type="AlphaFoldDB" id="A0A0N0MCC7"/>
<proteinExistence type="predicted"/>
<feature type="transmembrane region" description="Helical" evidence="1">
    <location>
        <begin position="99"/>
        <end position="116"/>
    </location>
</feature>
<name>A0A0N0MCC7_9HYPH</name>
<keyword evidence="3" id="KW-1185">Reference proteome</keyword>
<keyword evidence="1" id="KW-0812">Transmembrane</keyword>
<evidence type="ECO:0008006" key="4">
    <source>
        <dbReference type="Google" id="ProtNLM"/>
    </source>
</evidence>
<sequence>MTFVPLATASPIIQIHVLAALSALTAGIAVMASRKGTSLHRRIGWFFVPAMAIVALSSLFITRDGHFSAIHLLTLLTLVTLPQAVIARRRGNIRAHKSAMIGLFAGLAIAGAFTLLPGRLMNQVTFGQTTAAPLSAR</sequence>
<dbReference type="EMBL" id="LGSZ01000035">
    <property type="protein sequence ID" value="KPH80941.1"/>
    <property type="molecule type" value="Genomic_DNA"/>
</dbReference>
<protein>
    <recommendedName>
        <fullName evidence="4">DUF2306 domain-containing protein</fullName>
    </recommendedName>
</protein>
<keyword evidence="1" id="KW-0472">Membrane</keyword>
<gene>
    <name evidence="2" type="ORF">AE618_11055</name>
</gene>
<feature type="transmembrane region" description="Helical" evidence="1">
    <location>
        <begin position="67"/>
        <end position="87"/>
    </location>
</feature>
<dbReference type="PATRIC" id="fig|1526658.3.peg.2838"/>
<evidence type="ECO:0000313" key="3">
    <source>
        <dbReference type="Proteomes" id="UP000037822"/>
    </source>
</evidence>
<dbReference type="Proteomes" id="UP000037822">
    <property type="component" value="Unassembled WGS sequence"/>
</dbReference>
<reference evidence="2 3" key="1">
    <citation type="submission" date="2015-07" db="EMBL/GenBank/DDBJ databases">
        <title>Whole genome sequencing of Bosea vaviloviae isolated from cave pool.</title>
        <authorList>
            <person name="Tan N.E.H."/>
            <person name="Lee Y.P."/>
            <person name="Gan H.M."/>
            <person name="Barton H."/>
            <person name="Savka M.A."/>
        </authorList>
    </citation>
    <scope>NUCLEOTIDE SEQUENCE [LARGE SCALE GENOMIC DNA]</scope>
    <source>
        <strain evidence="2 3">SD260</strain>
    </source>
</reference>
<dbReference type="InterPro" id="IPR018750">
    <property type="entry name" value="DUF2306_membrane"/>
</dbReference>
<evidence type="ECO:0000256" key="1">
    <source>
        <dbReference type="SAM" id="Phobius"/>
    </source>
</evidence>
<organism evidence="2 3">
    <name type="scientific">Bosea vaviloviae</name>
    <dbReference type="NCBI Taxonomy" id="1526658"/>
    <lineage>
        <taxon>Bacteria</taxon>
        <taxon>Pseudomonadati</taxon>
        <taxon>Pseudomonadota</taxon>
        <taxon>Alphaproteobacteria</taxon>
        <taxon>Hyphomicrobiales</taxon>
        <taxon>Boseaceae</taxon>
        <taxon>Bosea</taxon>
    </lineage>
</organism>
<keyword evidence="1" id="KW-1133">Transmembrane helix</keyword>
<feature type="transmembrane region" description="Helical" evidence="1">
    <location>
        <begin position="43"/>
        <end position="61"/>
    </location>
</feature>
<comment type="caution">
    <text evidence="2">The sequence shown here is derived from an EMBL/GenBank/DDBJ whole genome shotgun (WGS) entry which is preliminary data.</text>
</comment>
<accession>A0A0N0MCC7</accession>
<evidence type="ECO:0000313" key="2">
    <source>
        <dbReference type="EMBL" id="KPH80941.1"/>
    </source>
</evidence>